<dbReference type="EMBL" id="JBBNAE010000001">
    <property type="protein sequence ID" value="KAK9155213.1"/>
    <property type="molecule type" value="Genomic_DNA"/>
</dbReference>
<evidence type="ECO:0000256" key="1">
    <source>
        <dbReference type="ARBA" id="ARBA00009725"/>
    </source>
</evidence>
<keyword evidence="7" id="KW-1185">Reference proteome</keyword>
<evidence type="ECO:0000256" key="3">
    <source>
        <dbReference type="ARBA" id="ARBA00022679"/>
    </source>
</evidence>
<dbReference type="Pfam" id="PF08242">
    <property type="entry name" value="Methyltransf_12"/>
    <property type="match status" value="1"/>
</dbReference>
<dbReference type="Gene3D" id="3.40.50.150">
    <property type="entry name" value="Vaccinia Virus protein VP39"/>
    <property type="match status" value="1"/>
</dbReference>
<evidence type="ECO:0000256" key="2">
    <source>
        <dbReference type="ARBA" id="ARBA00022603"/>
    </source>
</evidence>
<dbReference type="PANTHER" id="PTHR22809:SF14">
    <property type="entry name" value="TRNA N(3)-METHYLCYTIDINE METHYLTRANSFERASE"/>
    <property type="match status" value="1"/>
</dbReference>
<evidence type="ECO:0000256" key="4">
    <source>
        <dbReference type="SAM" id="MobiDB-lite"/>
    </source>
</evidence>
<feature type="region of interest" description="Disordered" evidence="4">
    <location>
        <begin position="1"/>
        <end position="31"/>
    </location>
</feature>
<comment type="similarity">
    <text evidence="1">Belongs to the methyltransferase superfamily. METL family.</text>
</comment>
<evidence type="ECO:0000259" key="5">
    <source>
        <dbReference type="Pfam" id="PF08242"/>
    </source>
</evidence>
<dbReference type="GO" id="GO:0008173">
    <property type="term" value="F:RNA methyltransferase activity"/>
    <property type="evidence" value="ECO:0007669"/>
    <property type="project" value="UniProtKB-ARBA"/>
</dbReference>
<proteinExistence type="inferred from homology"/>
<dbReference type="InterPro" id="IPR026113">
    <property type="entry name" value="METTL2/6/8-like"/>
</dbReference>
<feature type="compositionally biased region" description="Low complexity" evidence="4">
    <location>
        <begin position="21"/>
        <end position="31"/>
    </location>
</feature>
<dbReference type="InterPro" id="IPR029063">
    <property type="entry name" value="SAM-dependent_MTases_sf"/>
</dbReference>
<evidence type="ECO:0000313" key="6">
    <source>
        <dbReference type="EMBL" id="KAK9155213.1"/>
    </source>
</evidence>
<feature type="domain" description="Methyltransferase type 12" evidence="5">
    <location>
        <begin position="117"/>
        <end position="220"/>
    </location>
</feature>
<dbReference type="PANTHER" id="PTHR22809">
    <property type="entry name" value="METHYLTRANSFERASE-RELATED"/>
    <property type="match status" value="1"/>
</dbReference>
<reference evidence="6 7" key="1">
    <citation type="submission" date="2024-01" db="EMBL/GenBank/DDBJ databases">
        <title>Genome assemblies of Stephania.</title>
        <authorList>
            <person name="Yang L."/>
        </authorList>
    </citation>
    <scope>NUCLEOTIDE SEQUENCE [LARGE SCALE GENOMIC DNA]</scope>
    <source>
        <strain evidence="6">QJT</strain>
        <tissue evidence="6">Leaf</tissue>
    </source>
</reference>
<dbReference type="InterPro" id="IPR013217">
    <property type="entry name" value="Methyltransf_12"/>
</dbReference>
<keyword evidence="3" id="KW-0808">Transferase</keyword>
<dbReference type="SUPFAM" id="SSF53335">
    <property type="entry name" value="S-adenosyl-L-methionine-dependent methyltransferases"/>
    <property type="match status" value="1"/>
</dbReference>
<protein>
    <recommendedName>
        <fullName evidence="5">Methyltransferase type 12 domain-containing protein</fullName>
    </recommendedName>
</protein>
<dbReference type="Proteomes" id="UP001417504">
    <property type="component" value="Unassembled WGS sequence"/>
</dbReference>
<feature type="compositionally biased region" description="Low complexity" evidence="4">
    <location>
        <begin position="62"/>
        <end position="82"/>
    </location>
</feature>
<accession>A0AAP0PSS4</accession>
<dbReference type="GO" id="GO:0008757">
    <property type="term" value="F:S-adenosylmethionine-dependent methyltransferase activity"/>
    <property type="evidence" value="ECO:0007669"/>
    <property type="project" value="UniProtKB-ARBA"/>
</dbReference>
<dbReference type="AlphaFoldDB" id="A0AAP0PSS4"/>
<evidence type="ECO:0000313" key="7">
    <source>
        <dbReference type="Proteomes" id="UP001417504"/>
    </source>
</evidence>
<comment type="caution">
    <text evidence="6">The sequence shown here is derived from an EMBL/GenBank/DDBJ whole genome shotgun (WGS) entry which is preliminary data.</text>
</comment>
<dbReference type="GO" id="GO:0032259">
    <property type="term" value="P:methylation"/>
    <property type="evidence" value="ECO:0007669"/>
    <property type="project" value="UniProtKB-KW"/>
</dbReference>
<name>A0AAP0PSS4_9MAGN</name>
<dbReference type="CDD" id="cd02440">
    <property type="entry name" value="AdoMet_MTases"/>
    <property type="match status" value="1"/>
</dbReference>
<keyword evidence="2" id="KW-0489">Methyltransferase</keyword>
<sequence length="305" mass="34692">MVETSLVMRQAGRPNAMELVSSSSSSGEQEETSYYSKDFVWDELREEIEKDPSLAHHLLPFTSTSTSTSSPPSTHSDSCSGSWNSFHRRHSTGKFFKERRYLLKEFPDLLRGLDTLLELGCGNASSVLPILRANPRITIYACDCSDRALEIARDTVRSADPSLLSRFHTFLCDFSRTGLPRDLGGVDFVTLIFTLSAIPSQLMLQAIGECFRVLRPGGVVLFRDYGLFDMTMLRFHPSKRVGFREYVRMDGTRSYFFCLDTVRKLFGDAGFLVVQLEYCCVKSTNRRRGKSMRRVWVHGKFQKPL</sequence>
<feature type="region of interest" description="Disordered" evidence="4">
    <location>
        <begin position="62"/>
        <end position="84"/>
    </location>
</feature>
<gene>
    <name evidence="6" type="ORF">Sjap_002693</name>
</gene>
<organism evidence="6 7">
    <name type="scientific">Stephania japonica</name>
    <dbReference type="NCBI Taxonomy" id="461633"/>
    <lineage>
        <taxon>Eukaryota</taxon>
        <taxon>Viridiplantae</taxon>
        <taxon>Streptophyta</taxon>
        <taxon>Embryophyta</taxon>
        <taxon>Tracheophyta</taxon>
        <taxon>Spermatophyta</taxon>
        <taxon>Magnoliopsida</taxon>
        <taxon>Ranunculales</taxon>
        <taxon>Menispermaceae</taxon>
        <taxon>Menispermoideae</taxon>
        <taxon>Cissampelideae</taxon>
        <taxon>Stephania</taxon>
    </lineage>
</organism>